<feature type="transmembrane region" description="Helical" evidence="1">
    <location>
        <begin position="136"/>
        <end position="158"/>
    </location>
</feature>
<feature type="transmembrane region" description="Helical" evidence="1">
    <location>
        <begin position="178"/>
        <end position="200"/>
    </location>
</feature>
<gene>
    <name evidence="2" type="ORF">OVN18_03800</name>
</gene>
<sequence>MPGLGTLLNIVAILAGAAIGVALGNRLPERTTRVVTDALGLVVLVIGGLNLASLTDAAFVAEVSAGGTLLVVLGALLLGGIAGSLLRIEQRLEDFGGWLQRRFSRGTETQEGASRPLDDTTTGLVTIAALSPRERFITGFVDASLVFAIGPLAILGAFADGTGQGIDQLALKSVLDGFGSIAFAASLGWGVAAAALPVGIWQGGLTLLAVLLGSVMGDAAIAAITATGGVLLLGVGLRLLNVRAVAVGDLLPALIVAPLLTVAIGALGIV</sequence>
<feature type="transmembrane region" description="Helical" evidence="1">
    <location>
        <begin position="6"/>
        <end position="27"/>
    </location>
</feature>
<feature type="transmembrane region" description="Helical" evidence="1">
    <location>
        <begin position="207"/>
        <end position="230"/>
    </location>
</feature>
<feature type="transmembrane region" description="Helical" evidence="1">
    <location>
        <begin position="39"/>
        <end position="61"/>
    </location>
</feature>
<dbReference type="Proteomes" id="UP001164706">
    <property type="component" value="Chromosome"/>
</dbReference>
<keyword evidence="1" id="KW-1133">Transmembrane helix</keyword>
<dbReference type="InterPro" id="IPR007563">
    <property type="entry name" value="DUF554"/>
</dbReference>
<evidence type="ECO:0000313" key="3">
    <source>
        <dbReference type="Proteomes" id="UP001164706"/>
    </source>
</evidence>
<protein>
    <submittedName>
        <fullName evidence="2">DUF554 family protein</fullName>
    </submittedName>
</protein>
<dbReference type="PANTHER" id="PTHR36111">
    <property type="entry name" value="INNER MEMBRANE PROTEIN-RELATED"/>
    <property type="match status" value="1"/>
</dbReference>
<dbReference type="RefSeq" id="WP_267782033.1">
    <property type="nucleotide sequence ID" value="NZ_CP113089.1"/>
</dbReference>
<proteinExistence type="predicted"/>
<keyword evidence="3" id="KW-1185">Reference proteome</keyword>
<dbReference type="AlphaFoldDB" id="A0A9E8MNT7"/>
<dbReference type="EMBL" id="CP113089">
    <property type="protein sequence ID" value="WAB82141.1"/>
    <property type="molecule type" value="Genomic_DNA"/>
</dbReference>
<dbReference type="PANTHER" id="PTHR36111:SF2">
    <property type="entry name" value="INNER MEMBRANE PROTEIN"/>
    <property type="match status" value="1"/>
</dbReference>
<name>A0A9E8MNT7_9MICO</name>
<evidence type="ECO:0000256" key="1">
    <source>
        <dbReference type="SAM" id="Phobius"/>
    </source>
</evidence>
<feature type="transmembrane region" description="Helical" evidence="1">
    <location>
        <begin position="67"/>
        <end position="86"/>
    </location>
</feature>
<reference evidence="2" key="1">
    <citation type="submission" date="2022-11" db="EMBL/GenBank/DDBJ databases">
        <title>Description of Microcella daejonensis nov. sp, isolated from riverside soil.</title>
        <authorList>
            <person name="Molina K.M."/>
            <person name="Kim S.B."/>
        </authorList>
    </citation>
    <scope>NUCLEOTIDE SEQUENCE</scope>
    <source>
        <strain evidence="2">MMS21-STM12</strain>
    </source>
</reference>
<organism evidence="2 3">
    <name type="scientific">Microcella daejeonensis</name>
    <dbReference type="NCBI Taxonomy" id="2994971"/>
    <lineage>
        <taxon>Bacteria</taxon>
        <taxon>Bacillati</taxon>
        <taxon>Actinomycetota</taxon>
        <taxon>Actinomycetes</taxon>
        <taxon>Micrococcales</taxon>
        <taxon>Microbacteriaceae</taxon>
        <taxon>Microcella</taxon>
    </lineage>
</organism>
<feature type="transmembrane region" description="Helical" evidence="1">
    <location>
        <begin position="250"/>
        <end position="269"/>
    </location>
</feature>
<keyword evidence="1" id="KW-0472">Membrane</keyword>
<dbReference type="Pfam" id="PF04474">
    <property type="entry name" value="DUF554"/>
    <property type="match status" value="1"/>
</dbReference>
<dbReference type="KEGG" id="mdb:OVN18_03800"/>
<evidence type="ECO:0000313" key="2">
    <source>
        <dbReference type="EMBL" id="WAB82141.1"/>
    </source>
</evidence>
<accession>A0A9E8MNT7</accession>
<keyword evidence="1" id="KW-0812">Transmembrane</keyword>